<evidence type="ECO:0000313" key="8">
    <source>
        <dbReference type="EMBL" id="CAD7408832.1"/>
    </source>
</evidence>
<name>A0A7R9H5P2_TIMPO</name>
<protein>
    <recommendedName>
        <fullName evidence="9">Ribosomal protein L41</fullName>
    </recommendedName>
</protein>
<sequence>MACCLSTIITRGIVTSSTCNGKRNFRNLFLYNKRGTKMFKKQQMTNPDPEIPIYNYGVRKVGYESKGHFVTVPEMIPELIVPDLTNFKLKPYVSYKAPDIVQSEFTAQDLFNVVYSKKISEDFKQGKLDQDGNPLEPSREESLTPQEAFVQARKTGSDLFAESKVELEEVNPHLRGGRAENHLGKNHPPVHPTEIRTSISPSSVVELNTTSVLANYATESLLYIDSICSVSSRMGLSQTGCIGEGNPERGCQGRLVDRYWPGTPPPDVANYRHVFTASSVHSLTTWFQLVIGWAVANTGCCHGAPPANRLSQMLTAACPHRRLLATVADLTRRR</sequence>
<evidence type="ECO:0000256" key="4">
    <source>
        <dbReference type="ARBA" id="ARBA00022980"/>
    </source>
</evidence>
<feature type="region of interest" description="Disordered" evidence="7">
    <location>
        <begin position="125"/>
        <end position="145"/>
    </location>
</feature>
<dbReference type="GO" id="GO:0005762">
    <property type="term" value="C:mitochondrial large ribosomal subunit"/>
    <property type="evidence" value="ECO:0007669"/>
    <property type="project" value="InterPro"/>
</dbReference>
<keyword evidence="3" id="KW-0809">Transit peptide</keyword>
<evidence type="ECO:0000256" key="5">
    <source>
        <dbReference type="ARBA" id="ARBA00023128"/>
    </source>
</evidence>
<reference evidence="8" key="1">
    <citation type="submission" date="2020-11" db="EMBL/GenBank/DDBJ databases">
        <authorList>
            <person name="Tran Van P."/>
        </authorList>
    </citation>
    <scope>NUCLEOTIDE SEQUENCE</scope>
</reference>
<keyword evidence="4" id="KW-0689">Ribosomal protein</keyword>
<accession>A0A7R9H5P2</accession>
<dbReference type="InterPro" id="IPR019189">
    <property type="entry name" value="Ribosomal_mL41"/>
</dbReference>
<keyword evidence="5" id="KW-0496">Mitochondrion</keyword>
<feature type="region of interest" description="Disordered" evidence="7">
    <location>
        <begin position="176"/>
        <end position="196"/>
    </location>
</feature>
<evidence type="ECO:0000256" key="3">
    <source>
        <dbReference type="ARBA" id="ARBA00022946"/>
    </source>
</evidence>
<evidence type="ECO:0000256" key="6">
    <source>
        <dbReference type="ARBA" id="ARBA00023274"/>
    </source>
</evidence>
<proteinExistence type="inferred from homology"/>
<evidence type="ECO:0008006" key="9">
    <source>
        <dbReference type="Google" id="ProtNLM"/>
    </source>
</evidence>
<dbReference type="EMBL" id="OD003890">
    <property type="protein sequence ID" value="CAD7408832.1"/>
    <property type="molecule type" value="Genomic_DNA"/>
</dbReference>
<dbReference type="PANTHER" id="PTHR21338:SF0">
    <property type="entry name" value="LARGE RIBOSOMAL SUBUNIT PROTEIN ML41"/>
    <property type="match status" value="1"/>
</dbReference>
<evidence type="ECO:0000256" key="1">
    <source>
        <dbReference type="ARBA" id="ARBA00004173"/>
    </source>
</evidence>
<dbReference type="GO" id="GO:0003735">
    <property type="term" value="F:structural constituent of ribosome"/>
    <property type="evidence" value="ECO:0007669"/>
    <property type="project" value="InterPro"/>
</dbReference>
<dbReference type="Pfam" id="PF09809">
    <property type="entry name" value="MRP-L27"/>
    <property type="match status" value="1"/>
</dbReference>
<evidence type="ECO:0000256" key="2">
    <source>
        <dbReference type="ARBA" id="ARBA00010152"/>
    </source>
</evidence>
<evidence type="ECO:0000256" key="7">
    <source>
        <dbReference type="SAM" id="MobiDB-lite"/>
    </source>
</evidence>
<dbReference type="PANTHER" id="PTHR21338">
    <property type="entry name" value="MITOCHONDRIAL RIBOSOMAL PROTEIN L41"/>
    <property type="match status" value="1"/>
</dbReference>
<dbReference type="GO" id="GO:0006412">
    <property type="term" value="P:translation"/>
    <property type="evidence" value="ECO:0007669"/>
    <property type="project" value="TreeGrafter"/>
</dbReference>
<comment type="subcellular location">
    <subcellularLocation>
        <location evidence="1">Mitochondrion</location>
    </subcellularLocation>
</comment>
<dbReference type="AlphaFoldDB" id="A0A7R9H5P2"/>
<gene>
    <name evidence="8" type="ORF">TPSB3V08_LOCUS6557</name>
</gene>
<keyword evidence="6" id="KW-0687">Ribonucleoprotein</keyword>
<comment type="similarity">
    <text evidence="2">Belongs to the mitochondrion-specific ribosomal protein mL41 family.</text>
</comment>
<organism evidence="8">
    <name type="scientific">Timema poppense</name>
    <name type="common">Walking stick</name>
    <dbReference type="NCBI Taxonomy" id="170557"/>
    <lineage>
        <taxon>Eukaryota</taxon>
        <taxon>Metazoa</taxon>
        <taxon>Ecdysozoa</taxon>
        <taxon>Arthropoda</taxon>
        <taxon>Hexapoda</taxon>
        <taxon>Insecta</taxon>
        <taxon>Pterygota</taxon>
        <taxon>Neoptera</taxon>
        <taxon>Polyneoptera</taxon>
        <taxon>Phasmatodea</taxon>
        <taxon>Timematodea</taxon>
        <taxon>Timematoidea</taxon>
        <taxon>Timematidae</taxon>
        <taxon>Timema</taxon>
    </lineage>
</organism>